<dbReference type="PANTHER" id="PTHR33130:SF40">
    <property type="entry name" value="CHROMOGRANIN (DUF1639)"/>
    <property type="match status" value="1"/>
</dbReference>
<feature type="region of interest" description="Disordered" evidence="1">
    <location>
        <begin position="50"/>
        <end position="78"/>
    </location>
</feature>
<evidence type="ECO:0000256" key="1">
    <source>
        <dbReference type="SAM" id="MobiDB-lite"/>
    </source>
</evidence>
<dbReference type="KEGG" id="qsa:O6P43_024376"/>
<dbReference type="AlphaFoldDB" id="A0AAD7L828"/>
<feature type="region of interest" description="Disordered" evidence="1">
    <location>
        <begin position="94"/>
        <end position="132"/>
    </location>
</feature>
<dbReference type="EMBL" id="JARAOO010000010">
    <property type="protein sequence ID" value="KAJ7952546.1"/>
    <property type="molecule type" value="Genomic_DNA"/>
</dbReference>
<proteinExistence type="predicted"/>
<evidence type="ECO:0000313" key="2">
    <source>
        <dbReference type="EMBL" id="KAJ7952546.1"/>
    </source>
</evidence>
<keyword evidence="3" id="KW-1185">Reference proteome</keyword>
<accession>A0AAD7L828</accession>
<dbReference type="InterPro" id="IPR012438">
    <property type="entry name" value="DUF1639"/>
</dbReference>
<dbReference type="Proteomes" id="UP001163823">
    <property type="component" value="Chromosome 10"/>
</dbReference>
<dbReference type="Pfam" id="PF07797">
    <property type="entry name" value="DUF1639"/>
    <property type="match status" value="1"/>
</dbReference>
<gene>
    <name evidence="2" type="ORF">O6P43_024376</name>
</gene>
<reference evidence="2" key="1">
    <citation type="journal article" date="2023" name="Science">
        <title>Elucidation of the pathway for biosynthesis of saponin adjuvants from the soapbark tree.</title>
        <authorList>
            <person name="Reed J."/>
            <person name="Orme A."/>
            <person name="El-Demerdash A."/>
            <person name="Owen C."/>
            <person name="Martin L.B.B."/>
            <person name="Misra R.C."/>
            <person name="Kikuchi S."/>
            <person name="Rejzek M."/>
            <person name="Martin A.C."/>
            <person name="Harkess A."/>
            <person name="Leebens-Mack J."/>
            <person name="Louveau T."/>
            <person name="Stephenson M.J."/>
            <person name="Osbourn A."/>
        </authorList>
    </citation>
    <scope>NUCLEOTIDE SEQUENCE</scope>
    <source>
        <strain evidence="2">S10</strain>
    </source>
</reference>
<dbReference type="PANTHER" id="PTHR33130">
    <property type="entry name" value="PUTATIVE (DUF1639)-RELATED"/>
    <property type="match status" value="1"/>
</dbReference>
<comment type="caution">
    <text evidence="2">The sequence shown here is derived from an EMBL/GenBank/DDBJ whole genome shotgun (WGS) entry which is preliminary data.</text>
</comment>
<name>A0AAD7L828_QUISA</name>
<protein>
    <submittedName>
        <fullName evidence="2">DUF1639 family protein</fullName>
    </submittedName>
</protein>
<organism evidence="2 3">
    <name type="scientific">Quillaja saponaria</name>
    <name type="common">Soap bark tree</name>
    <dbReference type="NCBI Taxonomy" id="32244"/>
    <lineage>
        <taxon>Eukaryota</taxon>
        <taxon>Viridiplantae</taxon>
        <taxon>Streptophyta</taxon>
        <taxon>Embryophyta</taxon>
        <taxon>Tracheophyta</taxon>
        <taxon>Spermatophyta</taxon>
        <taxon>Magnoliopsida</taxon>
        <taxon>eudicotyledons</taxon>
        <taxon>Gunneridae</taxon>
        <taxon>Pentapetalae</taxon>
        <taxon>rosids</taxon>
        <taxon>fabids</taxon>
        <taxon>Fabales</taxon>
        <taxon>Quillajaceae</taxon>
        <taxon>Quillaja</taxon>
    </lineage>
</organism>
<feature type="compositionally biased region" description="Basic and acidic residues" evidence="1">
    <location>
        <begin position="51"/>
        <end position="63"/>
    </location>
</feature>
<sequence length="345" mass="39163">MATEPVKSQPLHNFSLSFLKWGGKNQTNTNNRCRRPISGDSSLVTAVLADHNSEAESEPETRSHRVGSRTSRNRFGFSSCYQGDKSQKLLQHLETASNSQTDDEVGGRKRETEEMEAGETMQKPWNLRPRKPMFPKGTFEVGGGASRNGEFRETFLSVTATRSVQQSENPPQPKSLRLRGFSEMQSTERKEKRKFWIALSKDEIEEDIFVMTGSRPSRRPKKRPKIVQKQLDSAFPGLWLVGVSADSYRVTECSSKGRFFFSFSFLSPRLCPSLFSMLKIFILRVAEIDIFKDDGYLISRTKGYRKLAQLVKMLPKLVPATNFLPQPVNWRSAGYNIFCGVYGGF</sequence>
<evidence type="ECO:0000313" key="3">
    <source>
        <dbReference type="Proteomes" id="UP001163823"/>
    </source>
</evidence>